<dbReference type="PANTHER" id="PTHR10666">
    <property type="entry name" value="UBIQUITIN"/>
    <property type="match status" value="1"/>
</dbReference>
<reference evidence="2" key="2">
    <citation type="submission" date="2025-08" db="UniProtKB">
        <authorList>
            <consortium name="Ensembl"/>
        </authorList>
    </citation>
    <scope>IDENTIFICATION</scope>
</reference>
<sequence length="161" mass="17960">HQIITKLHQGTLHIDLTVQPQDTVGSLKLLIQQKVGAPPGQQRLVIDNGRRTELSDDSRQVQSYGLRSGSTVKLLVVQQNKFQIHLITDKGATHTYDVRAEETVAELKRRVEQRERVPVSQQRLVHQSQDLGEGRLVDYGVAAGSTIQLLLRLRGGGGRFD</sequence>
<name>A0A665UUH1_ECHNA</name>
<evidence type="ECO:0000313" key="3">
    <source>
        <dbReference type="Proteomes" id="UP000472264"/>
    </source>
</evidence>
<protein>
    <submittedName>
        <fullName evidence="2">ISG15 ubiquitin like modifier</fullName>
    </submittedName>
</protein>
<proteinExistence type="predicted"/>
<dbReference type="InterPro" id="IPR050158">
    <property type="entry name" value="Ubiquitin_ubiquitin-like"/>
</dbReference>
<feature type="domain" description="Ubiquitin-like" evidence="1">
    <location>
        <begin position="82"/>
        <end position="156"/>
    </location>
</feature>
<dbReference type="InParanoid" id="A0A665UUH1"/>
<organism evidence="2 3">
    <name type="scientific">Echeneis naucrates</name>
    <name type="common">Live sharksucker</name>
    <dbReference type="NCBI Taxonomy" id="173247"/>
    <lineage>
        <taxon>Eukaryota</taxon>
        <taxon>Metazoa</taxon>
        <taxon>Chordata</taxon>
        <taxon>Craniata</taxon>
        <taxon>Vertebrata</taxon>
        <taxon>Euteleostomi</taxon>
        <taxon>Actinopterygii</taxon>
        <taxon>Neopterygii</taxon>
        <taxon>Teleostei</taxon>
        <taxon>Neoteleostei</taxon>
        <taxon>Acanthomorphata</taxon>
        <taxon>Carangaria</taxon>
        <taxon>Carangiformes</taxon>
        <taxon>Echeneidae</taxon>
        <taxon>Echeneis</taxon>
    </lineage>
</organism>
<reference evidence="2" key="1">
    <citation type="submission" date="2021-04" db="EMBL/GenBank/DDBJ databases">
        <authorList>
            <consortium name="Wellcome Sanger Institute Data Sharing"/>
        </authorList>
    </citation>
    <scope>NUCLEOTIDE SEQUENCE [LARGE SCALE GENOMIC DNA]</scope>
</reference>
<dbReference type="SUPFAM" id="SSF54236">
    <property type="entry name" value="Ubiquitin-like"/>
    <property type="match status" value="2"/>
</dbReference>
<reference evidence="2" key="3">
    <citation type="submission" date="2025-09" db="UniProtKB">
        <authorList>
            <consortium name="Ensembl"/>
        </authorList>
    </citation>
    <scope>IDENTIFICATION</scope>
</reference>
<keyword evidence="3" id="KW-1185">Reference proteome</keyword>
<dbReference type="FunCoup" id="A0A665UUH1">
    <property type="interactions" value="2"/>
</dbReference>
<evidence type="ECO:0000259" key="1">
    <source>
        <dbReference type="PROSITE" id="PS50053"/>
    </source>
</evidence>
<dbReference type="SMART" id="SM00213">
    <property type="entry name" value="UBQ"/>
    <property type="match status" value="2"/>
</dbReference>
<dbReference type="OMA" id="CTVYMNL"/>
<dbReference type="PROSITE" id="PS50053">
    <property type="entry name" value="UBIQUITIN_2"/>
    <property type="match status" value="2"/>
</dbReference>
<feature type="domain" description="Ubiquitin-like" evidence="1">
    <location>
        <begin position="1"/>
        <end position="81"/>
    </location>
</feature>
<dbReference type="Pfam" id="PF00240">
    <property type="entry name" value="ubiquitin"/>
    <property type="match status" value="2"/>
</dbReference>
<dbReference type="Ensembl" id="ENSENLT00000023586.1">
    <property type="protein sequence ID" value="ENSENLP00000022822.1"/>
    <property type="gene ID" value="ENSENLG00000010361.1"/>
</dbReference>
<dbReference type="Gene3D" id="3.10.20.90">
    <property type="entry name" value="Phosphatidylinositol 3-kinase Catalytic Subunit, Chain A, domain 1"/>
    <property type="match status" value="2"/>
</dbReference>
<dbReference type="Proteomes" id="UP000472264">
    <property type="component" value="Chromosome 9"/>
</dbReference>
<dbReference type="InterPro" id="IPR029071">
    <property type="entry name" value="Ubiquitin-like_domsf"/>
</dbReference>
<accession>A0A665UUH1</accession>
<dbReference type="InterPro" id="IPR000626">
    <property type="entry name" value="Ubiquitin-like_dom"/>
</dbReference>
<dbReference type="AlphaFoldDB" id="A0A665UUH1"/>
<evidence type="ECO:0000313" key="2">
    <source>
        <dbReference type="Ensembl" id="ENSENLP00000022822.1"/>
    </source>
</evidence>